<dbReference type="Proteomes" id="UP000271889">
    <property type="component" value="Unassembled WGS sequence"/>
</dbReference>
<sequence>MICKGRNLREVFTDDHLIYWREFATQGGAKDVKRPVRAETDGRGREGGSHMTEDRFINDIFLPRVFVGRGPDGWLAERPRPKPANRRDFAQN</sequence>
<evidence type="ECO:0000256" key="1">
    <source>
        <dbReference type="SAM" id="MobiDB-lite"/>
    </source>
</evidence>
<accession>A0A3P6RLP9</accession>
<proteinExistence type="predicted"/>
<evidence type="ECO:0000313" key="2">
    <source>
        <dbReference type="EMBL" id="VDK54905.1"/>
    </source>
</evidence>
<evidence type="ECO:0000313" key="3">
    <source>
        <dbReference type="Proteomes" id="UP000271889"/>
    </source>
</evidence>
<reference evidence="2 3" key="1">
    <citation type="submission" date="2018-11" db="EMBL/GenBank/DDBJ databases">
        <authorList>
            <consortium name="Pathogen Informatics"/>
        </authorList>
    </citation>
    <scope>NUCLEOTIDE SEQUENCE [LARGE SCALE GENOMIC DNA]</scope>
</reference>
<organism evidence="2 3">
    <name type="scientific">Cylicostephanus goldi</name>
    <name type="common">Nematode worm</name>
    <dbReference type="NCBI Taxonomy" id="71465"/>
    <lineage>
        <taxon>Eukaryota</taxon>
        <taxon>Metazoa</taxon>
        <taxon>Ecdysozoa</taxon>
        <taxon>Nematoda</taxon>
        <taxon>Chromadorea</taxon>
        <taxon>Rhabditida</taxon>
        <taxon>Rhabditina</taxon>
        <taxon>Rhabditomorpha</taxon>
        <taxon>Strongyloidea</taxon>
        <taxon>Strongylidae</taxon>
        <taxon>Cylicostephanus</taxon>
    </lineage>
</organism>
<dbReference type="AlphaFoldDB" id="A0A3P6RLP9"/>
<name>A0A3P6RLP9_CYLGO</name>
<keyword evidence="3" id="KW-1185">Reference proteome</keyword>
<feature type="region of interest" description="Disordered" evidence="1">
    <location>
        <begin position="70"/>
        <end position="92"/>
    </location>
</feature>
<feature type="region of interest" description="Disordered" evidence="1">
    <location>
        <begin position="30"/>
        <end position="51"/>
    </location>
</feature>
<gene>
    <name evidence="2" type="ORF">CGOC_LOCUS3145</name>
</gene>
<protein>
    <submittedName>
        <fullName evidence="2">Uncharacterized protein</fullName>
    </submittedName>
</protein>
<feature type="compositionally biased region" description="Basic and acidic residues" evidence="1">
    <location>
        <begin position="75"/>
        <end position="92"/>
    </location>
</feature>
<dbReference type="EMBL" id="UYRV01007728">
    <property type="protein sequence ID" value="VDK54905.1"/>
    <property type="molecule type" value="Genomic_DNA"/>
</dbReference>